<comment type="caution">
    <text evidence="1">The sequence shown here is derived from an EMBL/GenBank/DDBJ whole genome shotgun (WGS) entry which is preliminary data.</text>
</comment>
<dbReference type="Proteomes" id="UP000298030">
    <property type="component" value="Unassembled WGS sequence"/>
</dbReference>
<keyword evidence="2" id="KW-1185">Reference proteome</keyword>
<proteinExistence type="predicted"/>
<protein>
    <submittedName>
        <fullName evidence="1">Uncharacterized protein</fullName>
    </submittedName>
</protein>
<evidence type="ECO:0000313" key="1">
    <source>
        <dbReference type="EMBL" id="TEB20996.1"/>
    </source>
</evidence>
<dbReference type="AlphaFoldDB" id="A0A4Y7SGK5"/>
<dbReference type="EMBL" id="QPFP01000127">
    <property type="protein sequence ID" value="TEB20996.1"/>
    <property type="molecule type" value="Genomic_DNA"/>
</dbReference>
<organism evidence="1 2">
    <name type="scientific">Coprinellus micaceus</name>
    <name type="common">Glistening ink-cap mushroom</name>
    <name type="synonym">Coprinus micaceus</name>
    <dbReference type="NCBI Taxonomy" id="71717"/>
    <lineage>
        <taxon>Eukaryota</taxon>
        <taxon>Fungi</taxon>
        <taxon>Dikarya</taxon>
        <taxon>Basidiomycota</taxon>
        <taxon>Agaricomycotina</taxon>
        <taxon>Agaricomycetes</taxon>
        <taxon>Agaricomycetidae</taxon>
        <taxon>Agaricales</taxon>
        <taxon>Agaricineae</taxon>
        <taxon>Psathyrellaceae</taxon>
        <taxon>Coprinellus</taxon>
    </lineage>
</organism>
<gene>
    <name evidence="1" type="ORF">FA13DRAFT_173412</name>
</gene>
<evidence type="ECO:0000313" key="2">
    <source>
        <dbReference type="Proteomes" id="UP000298030"/>
    </source>
</evidence>
<sequence length="118" mass="13339">MVLCTQCCSSLGERRSFDSWIRKWPIFSGYRDAQLEREGVMTPGRNTESTAVFANNKEPPVLVFTLTDALNFQTCSREHPPYRGRCEVVARIPDGQKLSLIIRTFALTLTSPDVASRK</sequence>
<reference evidence="1 2" key="1">
    <citation type="journal article" date="2019" name="Nat. Ecol. Evol.">
        <title>Megaphylogeny resolves global patterns of mushroom evolution.</title>
        <authorList>
            <person name="Varga T."/>
            <person name="Krizsan K."/>
            <person name="Foldi C."/>
            <person name="Dima B."/>
            <person name="Sanchez-Garcia M."/>
            <person name="Sanchez-Ramirez S."/>
            <person name="Szollosi G.J."/>
            <person name="Szarkandi J.G."/>
            <person name="Papp V."/>
            <person name="Albert L."/>
            <person name="Andreopoulos W."/>
            <person name="Angelini C."/>
            <person name="Antonin V."/>
            <person name="Barry K.W."/>
            <person name="Bougher N.L."/>
            <person name="Buchanan P."/>
            <person name="Buyck B."/>
            <person name="Bense V."/>
            <person name="Catcheside P."/>
            <person name="Chovatia M."/>
            <person name="Cooper J."/>
            <person name="Damon W."/>
            <person name="Desjardin D."/>
            <person name="Finy P."/>
            <person name="Geml J."/>
            <person name="Haridas S."/>
            <person name="Hughes K."/>
            <person name="Justo A."/>
            <person name="Karasinski D."/>
            <person name="Kautmanova I."/>
            <person name="Kiss B."/>
            <person name="Kocsube S."/>
            <person name="Kotiranta H."/>
            <person name="LaButti K.M."/>
            <person name="Lechner B.E."/>
            <person name="Liimatainen K."/>
            <person name="Lipzen A."/>
            <person name="Lukacs Z."/>
            <person name="Mihaltcheva S."/>
            <person name="Morgado L.N."/>
            <person name="Niskanen T."/>
            <person name="Noordeloos M.E."/>
            <person name="Ohm R.A."/>
            <person name="Ortiz-Santana B."/>
            <person name="Ovrebo C."/>
            <person name="Racz N."/>
            <person name="Riley R."/>
            <person name="Savchenko A."/>
            <person name="Shiryaev A."/>
            <person name="Soop K."/>
            <person name="Spirin V."/>
            <person name="Szebenyi C."/>
            <person name="Tomsovsky M."/>
            <person name="Tulloss R.E."/>
            <person name="Uehling J."/>
            <person name="Grigoriev I.V."/>
            <person name="Vagvolgyi C."/>
            <person name="Papp T."/>
            <person name="Martin F.M."/>
            <person name="Miettinen O."/>
            <person name="Hibbett D.S."/>
            <person name="Nagy L.G."/>
        </authorList>
    </citation>
    <scope>NUCLEOTIDE SEQUENCE [LARGE SCALE GENOMIC DNA]</scope>
    <source>
        <strain evidence="1 2">FP101781</strain>
    </source>
</reference>
<accession>A0A4Y7SGK5</accession>
<name>A0A4Y7SGK5_COPMI</name>